<evidence type="ECO:0000313" key="3">
    <source>
        <dbReference type="Proteomes" id="UP000078544"/>
    </source>
</evidence>
<feature type="compositionally biased region" description="Basic residues" evidence="1">
    <location>
        <begin position="302"/>
        <end position="315"/>
    </location>
</feature>
<comment type="caution">
    <text evidence="2">The sequence shown here is derived from an EMBL/GenBank/DDBJ whole genome shotgun (WGS) entry which is preliminary data.</text>
</comment>
<dbReference type="EMBL" id="AZGY01000025">
    <property type="protein sequence ID" value="KZZ89461.1"/>
    <property type="molecule type" value="Genomic_DNA"/>
</dbReference>
<accession>A0A167WZM1</accession>
<protein>
    <submittedName>
        <fullName evidence="2">Uncharacterized protein</fullName>
    </submittedName>
</protein>
<evidence type="ECO:0000313" key="2">
    <source>
        <dbReference type="EMBL" id="KZZ89461.1"/>
    </source>
</evidence>
<feature type="region of interest" description="Disordered" evidence="1">
    <location>
        <begin position="1"/>
        <end position="23"/>
    </location>
</feature>
<reference evidence="2 3" key="1">
    <citation type="journal article" date="2016" name="Genome Biol. Evol.">
        <title>Divergent and convergent evolution of fungal pathogenicity.</title>
        <authorList>
            <person name="Shang Y."/>
            <person name="Xiao G."/>
            <person name="Zheng P."/>
            <person name="Cen K."/>
            <person name="Zhan S."/>
            <person name="Wang C."/>
        </authorList>
    </citation>
    <scope>NUCLEOTIDE SEQUENCE [LARGE SCALE GENOMIC DNA]</scope>
    <source>
        <strain evidence="2 3">RCEF 2490</strain>
    </source>
</reference>
<dbReference type="Proteomes" id="UP000078544">
    <property type="component" value="Unassembled WGS sequence"/>
</dbReference>
<feature type="region of interest" description="Disordered" evidence="1">
    <location>
        <begin position="77"/>
        <end position="176"/>
    </location>
</feature>
<organism evidence="2 3">
    <name type="scientific">Moelleriella libera RCEF 2490</name>
    <dbReference type="NCBI Taxonomy" id="1081109"/>
    <lineage>
        <taxon>Eukaryota</taxon>
        <taxon>Fungi</taxon>
        <taxon>Dikarya</taxon>
        <taxon>Ascomycota</taxon>
        <taxon>Pezizomycotina</taxon>
        <taxon>Sordariomycetes</taxon>
        <taxon>Hypocreomycetidae</taxon>
        <taxon>Hypocreales</taxon>
        <taxon>Clavicipitaceae</taxon>
        <taxon>Moelleriella</taxon>
    </lineage>
</organism>
<name>A0A167WZM1_9HYPO</name>
<keyword evidence="3" id="KW-1185">Reference proteome</keyword>
<evidence type="ECO:0000256" key="1">
    <source>
        <dbReference type="SAM" id="MobiDB-lite"/>
    </source>
</evidence>
<feature type="region of interest" description="Disordered" evidence="1">
    <location>
        <begin position="294"/>
        <end position="318"/>
    </location>
</feature>
<gene>
    <name evidence="2" type="ORF">AAL_07760</name>
</gene>
<proteinExistence type="predicted"/>
<feature type="region of interest" description="Disordered" evidence="1">
    <location>
        <begin position="202"/>
        <end position="223"/>
    </location>
</feature>
<feature type="compositionally biased region" description="Gly residues" evidence="1">
    <location>
        <begin position="129"/>
        <end position="150"/>
    </location>
</feature>
<sequence length="341" mass="36345">MFVSVAPLPPSPHRSRRARPPRVPLHRAVQKVDQLEHVGQGVELRALLFAQQAVLVGAHARPRHLLHVVQRQLVRQRRPAQAAHEHLDGFPRTRGVPGKQGGVGEQPACGHEARQSAAGGGAAAAAGSGVTGGTGGDAGCEGAGSGGGDAGVPLEQNGEGRRGDGRGGGRVPRARVDGDPVDVAVLRAAAAAAADDGVEKVDGAPGALVPKEREGPRKTKQVYSGSNVPQIIVHPDLDAHAPARIAVHVPLQPDRPPVARQPAPRLDHHVTHQLAAVHERRAQRLRARPPLRTPAVQVHAGHERRRQRGRPRKLHRDVGAELDNRRRLRLLLLCRRHGEVF</sequence>
<feature type="compositionally biased region" description="Basic and acidic residues" evidence="1">
    <location>
        <begin position="158"/>
        <end position="167"/>
    </location>
</feature>
<dbReference type="AlphaFoldDB" id="A0A167WZM1"/>
<feature type="compositionally biased region" description="Basic residues" evidence="1">
    <location>
        <begin position="13"/>
        <end position="23"/>
    </location>
</feature>